<reference evidence="2" key="1">
    <citation type="submission" date="2021-01" db="EMBL/GenBank/DDBJ databases">
        <authorList>
            <consortium name="Aspergillus luchuensis mut. kawachii IFO 4304 genome sequencing consortium"/>
            <person name="Kazuki M."/>
            <person name="Futagami T."/>
        </authorList>
    </citation>
    <scope>NUCLEOTIDE SEQUENCE</scope>
    <source>
        <strain evidence="2">IFO 4308</strain>
    </source>
</reference>
<feature type="compositionally biased region" description="Polar residues" evidence="1">
    <location>
        <begin position="1"/>
        <end position="11"/>
    </location>
</feature>
<dbReference type="AlphaFoldDB" id="A0A7R7WBU4"/>
<evidence type="ECO:0000313" key="3">
    <source>
        <dbReference type="Proteomes" id="UP000661280"/>
    </source>
</evidence>
<evidence type="ECO:0000256" key="1">
    <source>
        <dbReference type="SAM" id="MobiDB-lite"/>
    </source>
</evidence>
<accession>A0A7R7WBU4</accession>
<reference evidence="2" key="2">
    <citation type="submission" date="2021-02" db="EMBL/GenBank/DDBJ databases">
        <title>Aspergillus luchuensis mut. kawachii IFO 4304 genome sequence.</title>
        <authorList>
            <person name="Mori K."/>
            <person name="Kadooka C."/>
            <person name="Goto M."/>
            <person name="Futagami T."/>
        </authorList>
    </citation>
    <scope>NUCLEOTIDE SEQUENCE</scope>
    <source>
        <strain evidence="2">IFO 4308</strain>
    </source>
</reference>
<proteinExistence type="predicted"/>
<name>A0A7R7WBU4_ASPKA</name>
<organism evidence="2 3">
    <name type="scientific">Aspergillus kawachii</name>
    <name type="common">White koji mold</name>
    <name type="synonym">Aspergillus awamori var. kawachi</name>
    <dbReference type="NCBI Taxonomy" id="1069201"/>
    <lineage>
        <taxon>Eukaryota</taxon>
        <taxon>Fungi</taxon>
        <taxon>Dikarya</taxon>
        <taxon>Ascomycota</taxon>
        <taxon>Pezizomycotina</taxon>
        <taxon>Eurotiomycetes</taxon>
        <taxon>Eurotiomycetidae</taxon>
        <taxon>Eurotiales</taxon>
        <taxon>Aspergillaceae</taxon>
        <taxon>Aspergillus</taxon>
        <taxon>Aspergillus subgen. Circumdati</taxon>
    </lineage>
</organism>
<dbReference type="KEGG" id="aluc:AKAW2_50418A"/>
<dbReference type="EMBL" id="AP024429">
    <property type="protein sequence ID" value="BCS00077.1"/>
    <property type="molecule type" value="Genomic_DNA"/>
</dbReference>
<evidence type="ECO:0000313" key="2">
    <source>
        <dbReference type="EMBL" id="BCS00077.1"/>
    </source>
</evidence>
<dbReference type="RefSeq" id="XP_041543839.1">
    <property type="nucleotide sequence ID" value="XM_041690234.1"/>
</dbReference>
<keyword evidence="3" id="KW-1185">Reference proteome</keyword>
<gene>
    <name evidence="2" type="ORF">AKAW2_50418A</name>
</gene>
<sequence>METPSTSTTDLQDAKTGPCTIDGMSTSKSRTLLVREVECKETHENAGNSTYVGVEARLVTMVKDMLQ</sequence>
<dbReference type="GeneID" id="64961398"/>
<feature type="region of interest" description="Disordered" evidence="1">
    <location>
        <begin position="1"/>
        <end position="25"/>
    </location>
</feature>
<dbReference type="Proteomes" id="UP000661280">
    <property type="component" value="Chromosome 5"/>
</dbReference>
<protein>
    <submittedName>
        <fullName evidence="2">Uncharacterized protein</fullName>
    </submittedName>
</protein>